<evidence type="ECO:0000259" key="13">
    <source>
        <dbReference type="PROSITE" id="PS51030"/>
    </source>
</evidence>
<comment type="subcellular location">
    <subcellularLocation>
        <location evidence="1 11">Nucleus</location>
    </subcellularLocation>
</comment>
<evidence type="ECO:0000313" key="15">
    <source>
        <dbReference type="EMBL" id="CAI5448716.1"/>
    </source>
</evidence>
<dbReference type="SUPFAM" id="SSF48508">
    <property type="entry name" value="Nuclear receptor ligand-binding domain"/>
    <property type="match status" value="1"/>
</dbReference>
<feature type="region of interest" description="Disordered" evidence="12">
    <location>
        <begin position="129"/>
        <end position="152"/>
    </location>
</feature>
<keyword evidence="5 11" id="KW-0862">Zinc</keyword>
<keyword evidence="8 11" id="KW-0804">Transcription</keyword>
<evidence type="ECO:0000259" key="14">
    <source>
        <dbReference type="PROSITE" id="PS51843"/>
    </source>
</evidence>
<dbReference type="Gene3D" id="1.10.565.10">
    <property type="entry name" value="Retinoid X Receptor"/>
    <property type="match status" value="1"/>
</dbReference>
<dbReference type="InterPro" id="IPR013088">
    <property type="entry name" value="Znf_NHR/GATA"/>
</dbReference>
<dbReference type="GO" id="GO:0008270">
    <property type="term" value="F:zinc ion binding"/>
    <property type="evidence" value="ECO:0007669"/>
    <property type="project" value="UniProtKB-KW"/>
</dbReference>
<dbReference type="PRINTS" id="PR00047">
    <property type="entry name" value="STROIDFINGER"/>
</dbReference>
<dbReference type="SUPFAM" id="SSF57716">
    <property type="entry name" value="Glucocorticoid receptor-like (DNA-binding domain)"/>
    <property type="match status" value="1"/>
</dbReference>
<dbReference type="PROSITE" id="PS51030">
    <property type="entry name" value="NUCLEAR_REC_DBD_2"/>
    <property type="match status" value="1"/>
</dbReference>
<dbReference type="InterPro" id="IPR001628">
    <property type="entry name" value="Znf_hrmn_rcpt"/>
</dbReference>
<feature type="compositionally biased region" description="Basic and acidic residues" evidence="12">
    <location>
        <begin position="131"/>
        <end position="142"/>
    </location>
</feature>
<sequence>MLNQYTNFPIPIDGHSAPSSHSSTFSQPSFLPTDIKPKYENSPNSHDVMIGDCVVCFAPNSSFHFGKIACAACSAFFRRTIALNKNYKCRNFSISRAEKCPLDRRHRSNCKACRFHRCLDMGMNPSGVQNTRDHNKVSHEVSVDENEGEIEEEMEPRENMVEILLKVYENAKERRKMFYCDGTFQDFINGSGMKPRPIRFDERYYKDKMRFELIIYIEMMRSMEPFRNFHSRLQEILVSSCALNLAIVEKYYRSIQRNGLETQRLYQPDGTYTDLSDNGAQFDDGMFNIQTGWDKQTCMKLLYDPLKEVLADLGGSMIQAKTQDVEFLGLFAILVFDIAAGKISEEDRMEVFNARNTYIKNWFEYYEKIGFCSKEEAAQKIADTILLLAQLRHAFDVHRSQFHMTRVFGIMEYDKLLDDLVVSK</sequence>
<evidence type="ECO:0000256" key="6">
    <source>
        <dbReference type="ARBA" id="ARBA00023015"/>
    </source>
</evidence>
<reference evidence="15" key="1">
    <citation type="submission" date="2022-11" db="EMBL/GenBank/DDBJ databases">
        <authorList>
            <person name="Kikuchi T."/>
        </authorList>
    </citation>
    <scope>NUCLEOTIDE SEQUENCE</scope>
    <source>
        <strain evidence="15">PS1010</strain>
    </source>
</reference>
<comment type="similarity">
    <text evidence="2 11">Belongs to the nuclear hormone receptor family.</text>
</comment>
<dbReference type="InterPro" id="IPR000536">
    <property type="entry name" value="Nucl_hrmn_rcpt_lig-bd"/>
</dbReference>
<dbReference type="PROSITE" id="PS51843">
    <property type="entry name" value="NR_LBD"/>
    <property type="match status" value="1"/>
</dbReference>
<keyword evidence="16" id="KW-1185">Reference proteome</keyword>
<evidence type="ECO:0000256" key="2">
    <source>
        <dbReference type="ARBA" id="ARBA00005993"/>
    </source>
</evidence>
<evidence type="ECO:0000256" key="7">
    <source>
        <dbReference type="ARBA" id="ARBA00023125"/>
    </source>
</evidence>
<dbReference type="EMBL" id="CANHGI010000004">
    <property type="protein sequence ID" value="CAI5448716.1"/>
    <property type="molecule type" value="Genomic_DNA"/>
</dbReference>
<dbReference type="CDD" id="cd06960">
    <property type="entry name" value="NR_DBD_HNF4A"/>
    <property type="match status" value="1"/>
</dbReference>
<keyword evidence="3 11" id="KW-0479">Metal-binding</keyword>
<dbReference type="OrthoDB" id="5807088at2759"/>
<keyword evidence="10 11" id="KW-0539">Nucleus</keyword>
<feature type="domain" description="Nuclear receptor" evidence="13">
    <location>
        <begin position="50"/>
        <end position="130"/>
    </location>
</feature>
<protein>
    <recommendedName>
        <fullName evidence="17">Nuclear receptor domain-containing protein</fullName>
    </recommendedName>
</protein>
<dbReference type="GO" id="GO:0003700">
    <property type="term" value="F:DNA-binding transcription factor activity"/>
    <property type="evidence" value="ECO:0007669"/>
    <property type="project" value="InterPro"/>
</dbReference>
<dbReference type="SMART" id="SM00430">
    <property type="entry name" value="HOLI"/>
    <property type="match status" value="1"/>
</dbReference>
<comment type="caution">
    <text evidence="15">The sequence shown here is derived from an EMBL/GenBank/DDBJ whole genome shotgun (WGS) entry which is preliminary data.</text>
</comment>
<dbReference type="Pfam" id="PF00104">
    <property type="entry name" value="Hormone_recep"/>
    <property type="match status" value="1"/>
</dbReference>
<dbReference type="InterPro" id="IPR050274">
    <property type="entry name" value="Nuclear_hormone_rcpt_NR2"/>
</dbReference>
<evidence type="ECO:0000256" key="1">
    <source>
        <dbReference type="ARBA" id="ARBA00004123"/>
    </source>
</evidence>
<organism evidence="15 16">
    <name type="scientific">Caenorhabditis angaria</name>
    <dbReference type="NCBI Taxonomy" id="860376"/>
    <lineage>
        <taxon>Eukaryota</taxon>
        <taxon>Metazoa</taxon>
        <taxon>Ecdysozoa</taxon>
        <taxon>Nematoda</taxon>
        <taxon>Chromadorea</taxon>
        <taxon>Rhabditida</taxon>
        <taxon>Rhabditina</taxon>
        <taxon>Rhabditomorpha</taxon>
        <taxon>Rhabditoidea</taxon>
        <taxon>Rhabditidae</taxon>
        <taxon>Peloderinae</taxon>
        <taxon>Caenorhabditis</taxon>
    </lineage>
</organism>
<evidence type="ECO:0000256" key="10">
    <source>
        <dbReference type="ARBA" id="ARBA00023242"/>
    </source>
</evidence>
<dbReference type="Proteomes" id="UP001152747">
    <property type="component" value="Unassembled WGS sequence"/>
</dbReference>
<dbReference type="PROSITE" id="PS00031">
    <property type="entry name" value="NUCLEAR_REC_DBD_1"/>
    <property type="match status" value="1"/>
</dbReference>
<evidence type="ECO:0000256" key="4">
    <source>
        <dbReference type="ARBA" id="ARBA00022771"/>
    </source>
</evidence>
<evidence type="ECO:0000256" key="11">
    <source>
        <dbReference type="RuleBase" id="RU004334"/>
    </source>
</evidence>
<name>A0A9P1IPC7_9PELO</name>
<evidence type="ECO:0008006" key="17">
    <source>
        <dbReference type="Google" id="ProtNLM"/>
    </source>
</evidence>
<keyword evidence="7 11" id="KW-0238">DNA-binding</keyword>
<keyword evidence="4 11" id="KW-0863">Zinc-finger</keyword>
<dbReference type="SMART" id="SM00399">
    <property type="entry name" value="ZnF_C4"/>
    <property type="match status" value="1"/>
</dbReference>
<accession>A0A9P1IPC7</accession>
<dbReference type="PANTHER" id="PTHR24083">
    <property type="entry name" value="NUCLEAR HORMONE RECEPTOR"/>
    <property type="match status" value="1"/>
</dbReference>
<proteinExistence type="inferred from homology"/>
<evidence type="ECO:0000256" key="8">
    <source>
        <dbReference type="ARBA" id="ARBA00023163"/>
    </source>
</evidence>
<dbReference type="InterPro" id="IPR035500">
    <property type="entry name" value="NHR-like_dom_sf"/>
</dbReference>
<gene>
    <name evidence="15" type="ORF">CAMP_LOCUS11353</name>
</gene>
<evidence type="ECO:0000256" key="3">
    <source>
        <dbReference type="ARBA" id="ARBA00022723"/>
    </source>
</evidence>
<keyword evidence="9 11" id="KW-0675">Receptor</keyword>
<feature type="domain" description="NR LBD" evidence="14">
    <location>
        <begin position="156"/>
        <end position="424"/>
    </location>
</feature>
<dbReference type="Gene3D" id="3.30.50.10">
    <property type="entry name" value="Erythroid Transcription Factor GATA-1, subunit A"/>
    <property type="match status" value="1"/>
</dbReference>
<evidence type="ECO:0000256" key="12">
    <source>
        <dbReference type="SAM" id="MobiDB-lite"/>
    </source>
</evidence>
<evidence type="ECO:0000256" key="5">
    <source>
        <dbReference type="ARBA" id="ARBA00022833"/>
    </source>
</evidence>
<feature type="compositionally biased region" description="Acidic residues" evidence="12">
    <location>
        <begin position="143"/>
        <end position="152"/>
    </location>
</feature>
<dbReference type="InterPro" id="IPR049636">
    <property type="entry name" value="HNF4-like_DBD"/>
</dbReference>
<evidence type="ECO:0000256" key="9">
    <source>
        <dbReference type="ARBA" id="ARBA00023170"/>
    </source>
</evidence>
<dbReference type="Pfam" id="PF00105">
    <property type="entry name" value="zf-C4"/>
    <property type="match status" value="1"/>
</dbReference>
<dbReference type="AlphaFoldDB" id="A0A9P1IPC7"/>
<evidence type="ECO:0000313" key="16">
    <source>
        <dbReference type="Proteomes" id="UP001152747"/>
    </source>
</evidence>
<keyword evidence="6 11" id="KW-0805">Transcription regulation</keyword>
<dbReference type="GO" id="GO:0005634">
    <property type="term" value="C:nucleus"/>
    <property type="evidence" value="ECO:0007669"/>
    <property type="project" value="UniProtKB-SubCell"/>
</dbReference>
<dbReference type="GO" id="GO:0000978">
    <property type="term" value="F:RNA polymerase II cis-regulatory region sequence-specific DNA binding"/>
    <property type="evidence" value="ECO:0007669"/>
    <property type="project" value="InterPro"/>
</dbReference>